<dbReference type="OrthoDB" id="7570189at2"/>
<organism evidence="1 2">
    <name type="scientific">Pseudooceanicola algae</name>
    <dbReference type="NCBI Taxonomy" id="1537215"/>
    <lineage>
        <taxon>Bacteria</taxon>
        <taxon>Pseudomonadati</taxon>
        <taxon>Pseudomonadota</taxon>
        <taxon>Alphaproteobacteria</taxon>
        <taxon>Rhodobacterales</taxon>
        <taxon>Paracoccaceae</taxon>
        <taxon>Pseudooceanicola</taxon>
    </lineage>
</organism>
<dbReference type="EMBL" id="CP060436">
    <property type="protein sequence ID" value="QPM89925.1"/>
    <property type="molecule type" value="Genomic_DNA"/>
</dbReference>
<dbReference type="Pfam" id="PF05521">
    <property type="entry name" value="Phage_HCP"/>
    <property type="match status" value="1"/>
</dbReference>
<gene>
    <name evidence="1" type="ORF">PSAL_011550</name>
</gene>
<dbReference type="Gene3D" id="2.40.10.270">
    <property type="entry name" value="Bacteriophage SPP1 head-tail adaptor protein"/>
    <property type="match status" value="1"/>
</dbReference>
<dbReference type="AlphaFoldDB" id="A0A418SC83"/>
<sequence>MIPRLNRPVMLEVSQDVPDGSGGYQQVWSTLGMLWAEVLPGAGSTVSRGGIAAQVQKYKVTVRSAPVGASSRPVPGQRFRDEIQTLVIETVADRDPQGRFLICQAREELYL</sequence>
<dbReference type="InterPro" id="IPR038666">
    <property type="entry name" value="SSP1_head-tail_sf"/>
</dbReference>
<dbReference type="Proteomes" id="UP000283786">
    <property type="component" value="Chromosome"/>
</dbReference>
<accession>A0A418SC83</accession>
<name>A0A418SC83_9RHOB</name>
<dbReference type="InterPro" id="IPR008767">
    <property type="entry name" value="Phage_SPP1_head-tail_adaptor"/>
</dbReference>
<reference evidence="1 2" key="1">
    <citation type="submission" date="2020-08" db="EMBL/GenBank/DDBJ databases">
        <title>Genome sequence of Rhodobacteraceae bacterium Lw-13e.</title>
        <authorList>
            <person name="Poehlein A."/>
            <person name="Wolter L."/>
            <person name="Daniel R."/>
            <person name="Brinkhoff T."/>
        </authorList>
    </citation>
    <scope>NUCLEOTIDE SEQUENCE [LARGE SCALE GENOMIC DNA]</scope>
    <source>
        <strain evidence="1 2">Lw-13e</strain>
    </source>
</reference>
<evidence type="ECO:0000313" key="2">
    <source>
        <dbReference type="Proteomes" id="UP000283786"/>
    </source>
</evidence>
<evidence type="ECO:0000313" key="1">
    <source>
        <dbReference type="EMBL" id="QPM89925.1"/>
    </source>
</evidence>
<protein>
    <submittedName>
        <fullName evidence="1">Uncharacterized protein</fullName>
    </submittedName>
</protein>
<dbReference type="KEGG" id="palw:PSAL_011550"/>
<keyword evidence="2" id="KW-1185">Reference proteome</keyword>
<proteinExistence type="predicted"/>